<proteinExistence type="predicted"/>
<comment type="caution">
    <text evidence="2">The sequence shown here is derived from an EMBL/GenBank/DDBJ whole genome shotgun (WGS) entry which is preliminary data.</text>
</comment>
<dbReference type="PANTHER" id="PTHR46623:SF6">
    <property type="entry name" value="ALPHA_BETA-HYDROLASES SUPERFAMILY PROTEIN"/>
    <property type="match status" value="1"/>
</dbReference>
<dbReference type="PANTHER" id="PTHR46623">
    <property type="entry name" value="CARBOXYMETHYLENEBUTENOLIDASE-RELATED"/>
    <property type="match status" value="1"/>
</dbReference>
<dbReference type="Gene3D" id="3.40.50.1820">
    <property type="entry name" value="alpha/beta hydrolase"/>
    <property type="match status" value="1"/>
</dbReference>
<dbReference type="GO" id="GO:0016787">
    <property type="term" value="F:hydrolase activity"/>
    <property type="evidence" value="ECO:0007669"/>
    <property type="project" value="UniProtKB-KW"/>
</dbReference>
<dbReference type="InterPro" id="IPR029058">
    <property type="entry name" value="AB_hydrolase_fold"/>
</dbReference>
<dbReference type="EMBL" id="JAFBIL020000008">
    <property type="protein sequence ID" value="MBZ2209367.1"/>
    <property type="molecule type" value="Genomic_DNA"/>
</dbReference>
<sequence>MNERITISTPDGSFGAYVAKPATLPAPAIVVIQEIFGINADLRATCDELAAQGFIAICPDLFWRLQPGVDLTDQSQEEWKQAMALYQAFDLDKGVEDVGATLQAARDYDGANGKVGVMGFCMGGLLTFLTAARNAPDAAAAYYGGRTNEFVAEMQSVSCPMIMHLGEADEYIPPPAREQITKAAEGHANVTVYTYAGQNHAFARHNGSHYDAASAKLANQRTYELFKKRLG</sequence>
<dbReference type="Proteomes" id="UP000809349">
    <property type="component" value="Unassembled WGS sequence"/>
</dbReference>
<protein>
    <submittedName>
        <fullName evidence="2">Dienelactone hydrolase family protein</fullName>
    </submittedName>
</protein>
<keyword evidence="2" id="KW-0378">Hydrolase</keyword>
<dbReference type="RefSeq" id="WP_223469838.1">
    <property type="nucleotide sequence ID" value="NZ_JAFBIL020000008.1"/>
</dbReference>
<dbReference type="InterPro" id="IPR051049">
    <property type="entry name" value="Dienelactone_hydrolase-like"/>
</dbReference>
<name>A0ABS7STV2_9BURK</name>
<organism evidence="2 3">
    <name type="scientific">Massilia soli</name>
    <dbReference type="NCBI Taxonomy" id="2792854"/>
    <lineage>
        <taxon>Bacteria</taxon>
        <taxon>Pseudomonadati</taxon>
        <taxon>Pseudomonadota</taxon>
        <taxon>Betaproteobacteria</taxon>
        <taxon>Burkholderiales</taxon>
        <taxon>Oxalobacteraceae</taxon>
        <taxon>Telluria group</taxon>
        <taxon>Massilia</taxon>
    </lineage>
</organism>
<feature type="domain" description="Dienelactone hydrolase" evidence="1">
    <location>
        <begin position="14"/>
        <end position="228"/>
    </location>
</feature>
<dbReference type="InterPro" id="IPR002925">
    <property type="entry name" value="Dienelactn_hydro"/>
</dbReference>
<evidence type="ECO:0000259" key="1">
    <source>
        <dbReference type="Pfam" id="PF01738"/>
    </source>
</evidence>
<dbReference type="Pfam" id="PF01738">
    <property type="entry name" value="DLH"/>
    <property type="match status" value="1"/>
</dbReference>
<evidence type="ECO:0000313" key="3">
    <source>
        <dbReference type="Proteomes" id="UP000809349"/>
    </source>
</evidence>
<evidence type="ECO:0000313" key="2">
    <source>
        <dbReference type="EMBL" id="MBZ2209367.1"/>
    </source>
</evidence>
<keyword evidence="3" id="KW-1185">Reference proteome</keyword>
<dbReference type="SUPFAM" id="SSF53474">
    <property type="entry name" value="alpha/beta-Hydrolases"/>
    <property type="match status" value="1"/>
</dbReference>
<reference evidence="2 3" key="1">
    <citation type="submission" date="2021-08" db="EMBL/GenBank/DDBJ databases">
        <title>Massilia sp. R798.</title>
        <authorList>
            <person name="Baek J.H."/>
            <person name="Jung H.S."/>
            <person name="Kim K.R."/>
            <person name="Jeon C.O."/>
        </authorList>
    </citation>
    <scope>NUCLEOTIDE SEQUENCE [LARGE SCALE GENOMIC DNA]</scope>
    <source>
        <strain evidence="2 3">R798</strain>
    </source>
</reference>
<gene>
    <name evidence="2" type="ORF">I4X03_019030</name>
</gene>
<accession>A0ABS7STV2</accession>